<proteinExistence type="predicted"/>
<keyword evidence="1" id="KW-0732">Signal</keyword>
<dbReference type="EMBL" id="OMOI01000002">
    <property type="protein sequence ID" value="SPF79116.1"/>
    <property type="molecule type" value="Genomic_DNA"/>
</dbReference>
<feature type="chain" id="PRO_5015338336" evidence="1">
    <location>
        <begin position="26"/>
        <end position="128"/>
    </location>
</feature>
<feature type="signal peptide" evidence="1">
    <location>
        <begin position="1"/>
        <end position="25"/>
    </location>
</feature>
<organism evidence="2 3">
    <name type="scientific">Aliiroseovarius pelagivivens</name>
    <dbReference type="NCBI Taxonomy" id="1639690"/>
    <lineage>
        <taxon>Bacteria</taxon>
        <taxon>Pseudomonadati</taxon>
        <taxon>Pseudomonadota</taxon>
        <taxon>Alphaproteobacteria</taxon>
        <taxon>Rhodobacterales</taxon>
        <taxon>Paracoccaceae</taxon>
        <taxon>Aliiroseovarius</taxon>
    </lineage>
</organism>
<keyword evidence="3" id="KW-1185">Reference proteome</keyword>
<evidence type="ECO:0000313" key="2">
    <source>
        <dbReference type="EMBL" id="SPF79116.1"/>
    </source>
</evidence>
<reference evidence="2 3" key="1">
    <citation type="submission" date="2018-03" db="EMBL/GenBank/DDBJ databases">
        <authorList>
            <person name="Keele B.F."/>
        </authorList>
    </citation>
    <scope>NUCLEOTIDE SEQUENCE [LARGE SCALE GENOMIC DNA]</scope>
    <source>
        <strain evidence="2 3">CECT 8811</strain>
    </source>
</reference>
<accession>A0A2R8AST3</accession>
<dbReference type="Proteomes" id="UP000244911">
    <property type="component" value="Unassembled WGS sequence"/>
</dbReference>
<protein>
    <submittedName>
        <fullName evidence="2">Uncharacterized protein</fullName>
    </submittedName>
</protein>
<evidence type="ECO:0000256" key="1">
    <source>
        <dbReference type="SAM" id="SignalP"/>
    </source>
</evidence>
<sequence>MFLPKITKLFAAIALSHLIAGAAAAHESPDHNGQNGGKVNVTQHNHIELVRSENEIAIYLYDLDLKPRNAENITIDALLVEGTTQADLDLLFTPPNKFAATGDSFSESAAIVLRLFRDGAFWDLTRIK</sequence>
<name>A0A2R8AST3_9RHOB</name>
<dbReference type="RefSeq" id="WP_108858082.1">
    <property type="nucleotide sequence ID" value="NZ_OMOI01000002.1"/>
</dbReference>
<dbReference type="AlphaFoldDB" id="A0A2R8AST3"/>
<evidence type="ECO:0000313" key="3">
    <source>
        <dbReference type="Proteomes" id="UP000244911"/>
    </source>
</evidence>
<gene>
    <name evidence="2" type="ORF">ALP8811_03051</name>
</gene>
<dbReference type="OrthoDB" id="9836524at2"/>